<evidence type="ECO:0000259" key="10">
    <source>
        <dbReference type="PROSITE" id="PS51384"/>
    </source>
</evidence>
<dbReference type="Pfam" id="PF00970">
    <property type="entry name" value="FAD_binding_6"/>
    <property type="match status" value="1"/>
</dbReference>
<keyword evidence="8" id="KW-0411">Iron-sulfur</keyword>
<sequence>MTPKFHTLKVSDIRKETPDCVSIAFEVPDALVSDYVFLPGQYLTLKRDFEGEEVRRSYSICSAPFEKELRVAVKQVENGKFSTYANQELKIGDLLDVMTPVGRFCPEIQAENHKHYVLVAAGSGITPVISIAKSVLNEEPESQVTLLYGNKGVGSIIFKEELEALKNKHLTNLNLIHVLSRENLGNDIQRGRIDAGKCDAIYDSFLKNQQVDEVFICGPEKMILDVKDRMDSYGIPSSQIHFELFTAAVPKKEASVASGPKIESNVTVILDGVEMEIRVNSDGDNILDAAYNAGADVPFACKGGVCCTCKAKVLAGTAKMDVNYGLEPDEIEAGYILTCQSHPTSEKLVVSFDD</sequence>
<evidence type="ECO:0000256" key="2">
    <source>
        <dbReference type="ARBA" id="ARBA00022630"/>
    </source>
</evidence>
<name>A0ABN1MKJ9_9FLAO</name>
<evidence type="ECO:0000313" key="12">
    <source>
        <dbReference type="Proteomes" id="UP001501126"/>
    </source>
</evidence>
<dbReference type="PROSITE" id="PS51085">
    <property type="entry name" value="2FE2S_FER_2"/>
    <property type="match status" value="1"/>
</dbReference>
<keyword evidence="6" id="KW-0560">Oxidoreductase</keyword>
<evidence type="ECO:0000256" key="1">
    <source>
        <dbReference type="ARBA" id="ARBA00001974"/>
    </source>
</evidence>
<dbReference type="InterPro" id="IPR001433">
    <property type="entry name" value="OxRdtase_FAD/NAD-bd"/>
</dbReference>
<evidence type="ECO:0000256" key="6">
    <source>
        <dbReference type="ARBA" id="ARBA00023002"/>
    </source>
</evidence>
<evidence type="ECO:0000256" key="5">
    <source>
        <dbReference type="ARBA" id="ARBA00022827"/>
    </source>
</evidence>
<dbReference type="Gene3D" id="2.40.30.10">
    <property type="entry name" value="Translation factors"/>
    <property type="match status" value="1"/>
</dbReference>
<dbReference type="Gene3D" id="3.40.50.80">
    <property type="entry name" value="Nucleotide-binding domain of ferredoxin-NADP reductase (FNR) module"/>
    <property type="match status" value="1"/>
</dbReference>
<dbReference type="PROSITE" id="PS51384">
    <property type="entry name" value="FAD_FR"/>
    <property type="match status" value="1"/>
</dbReference>
<dbReference type="CDD" id="cd06214">
    <property type="entry name" value="PA_degradation_oxidoreductase_like"/>
    <property type="match status" value="1"/>
</dbReference>
<dbReference type="InterPro" id="IPR017927">
    <property type="entry name" value="FAD-bd_FR_type"/>
</dbReference>
<dbReference type="PANTHER" id="PTHR47354">
    <property type="entry name" value="NADH OXIDOREDUCTASE HCR"/>
    <property type="match status" value="1"/>
</dbReference>
<organism evidence="11 12">
    <name type="scientific">Wandonia haliotis</name>
    <dbReference type="NCBI Taxonomy" id="574963"/>
    <lineage>
        <taxon>Bacteria</taxon>
        <taxon>Pseudomonadati</taxon>
        <taxon>Bacteroidota</taxon>
        <taxon>Flavobacteriia</taxon>
        <taxon>Flavobacteriales</taxon>
        <taxon>Crocinitomicaceae</taxon>
        <taxon>Wandonia</taxon>
    </lineage>
</organism>
<dbReference type="SUPFAM" id="SSF52343">
    <property type="entry name" value="Ferredoxin reductase-like, C-terminal NADP-linked domain"/>
    <property type="match status" value="1"/>
</dbReference>
<keyword evidence="12" id="KW-1185">Reference proteome</keyword>
<keyword evidence="2" id="KW-0285">Flavoprotein</keyword>
<dbReference type="InterPro" id="IPR017938">
    <property type="entry name" value="Riboflavin_synthase-like_b-brl"/>
</dbReference>
<reference evidence="11 12" key="1">
    <citation type="journal article" date="2019" name="Int. J. Syst. Evol. Microbiol.">
        <title>The Global Catalogue of Microorganisms (GCM) 10K type strain sequencing project: providing services to taxonomists for standard genome sequencing and annotation.</title>
        <authorList>
            <consortium name="The Broad Institute Genomics Platform"/>
            <consortium name="The Broad Institute Genome Sequencing Center for Infectious Disease"/>
            <person name="Wu L."/>
            <person name="Ma J."/>
        </authorList>
    </citation>
    <scope>NUCLEOTIDE SEQUENCE [LARGE SCALE GENOMIC DNA]</scope>
    <source>
        <strain evidence="11 12">JCM 16083</strain>
    </source>
</reference>
<accession>A0ABN1MKJ9</accession>
<gene>
    <name evidence="11" type="primary">paaK_1</name>
    <name evidence="11" type="ORF">GCM10009118_00610</name>
</gene>
<feature type="domain" description="FAD-binding FR-type" evidence="10">
    <location>
        <begin position="3"/>
        <end position="107"/>
    </location>
</feature>
<evidence type="ECO:0000259" key="9">
    <source>
        <dbReference type="PROSITE" id="PS51085"/>
    </source>
</evidence>
<dbReference type="SUPFAM" id="SSF63380">
    <property type="entry name" value="Riboflavin synthase domain-like"/>
    <property type="match status" value="1"/>
</dbReference>
<evidence type="ECO:0000313" key="11">
    <source>
        <dbReference type="EMBL" id="GAA0873653.1"/>
    </source>
</evidence>
<keyword evidence="5" id="KW-0274">FAD</keyword>
<dbReference type="InterPro" id="IPR001709">
    <property type="entry name" value="Flavoprot_Pyr_Nucl_cyt_Rdtase"/>
</dbReference>
<evidence type="ECO:0000256" key="8">
    <source>
        <dbReference type="ARBA" id="ARBA00023014"/>
    </source>
</evidence>
<dbReference type="PRINTS" id="PR00371">
    <property type="entry name" value="FPNCR"/>
</dbReference>
<dbReference type="CDD" id="cd00207">
    <property type="entry name" value="fer2"/>
    <property type="match status" value="1"/>
</dbReference>
<dbReference type="InterPro" id="IPR036010">
    <property type="entry name" value="2Fe-2S_ferredoxin-like_sf"/>
</dbReference>
<keyword evidence="4" id="KW-0479">Metal-binding</keyword>
<feature type="domain" description="2Fe-2S ferredoxin-type" evidence="9">
    <location>
        <begin position="264"/>
        <end position="354"/>
    </location>
</feature>
<dbReference type="Pfam" id="PF00175">
    <property type="entry name" value="NAD_binding_1"/>
    <property type="match status" value="1"/>
</dbReference>
<evidence type="ECO:0000256" key="3">
    <source>
        <dbReference type="ARBA" id="ARBA00022714"/>
    </source>
</evidence>
<proteinExistence type="predicted"/>
<dbReference type="InterPro" id="IPR008333">
    <property type="entry name" value="Cbr1-like_FAD-bd_dom"/>
</dbReference>
<keyword evidence="7" id="KW-0408">Iron</keyword>
<dbReference type="SUPFAM" id="SSF54292">
    <property type="entry name" value="2Fe-2S ferredoxin-like"/>
    <property type="match status" value="1"/>
</dbReference>
<dbReference type="InterPro" id="IPR001041">
    <property type="entry name" value="2Fe-2S_ferredoxin-type"/>
</dbReference>
<dbReference type="InterPro" id="IPR012675">
    <property type="entry name" value="Beta-grasp_dom_sf"/>
</dbReference>
<dbReference type="EMBL" id="BAAAFH010000002">
    <property type="protein sequence ID" value="GAA0873653.1"/>
    <property type="molecule type" value="Genomic_DNA"/>
</dbReference>
<dbReference type="InterPro" id="IPR039261">
    <property type="entry name" value="FNR_nucleotide-bd"/>
</dbReference>
<evidence type="ECO:0000256" key="4">
    <source>
        <dbReference type="ARBA" id="ARBA00022723"/>
    </source>
</evidence>
<dbReference type="PRINTS" id="PR00406">
    <property type="entry name" value="CYTB5RDTASE"/>
</dbReference>
<dbReference type="InterPro" id="IPR011884">
    <property type="entry name" value="PaaE"/>
</dbReference>
<protein>
    <submittedName>
        <fullName evidence="11">Phenylacetate-CoA oxygenase/reductase subunit PaaK</fullName>
    </submittedName>
</protein>
<dbReference type="Gene3D" id="3.10.20.30">
    <property type="match status" value="1"/>
</dbReference>
<dbReference type="InterPro" id="IPR050415">
    <property type="entry name" value="MRET"/>
</dbReference>
<comment type="caution">
    <text evidence="11">The sequence shown here is derived from an EMBL/GenBank/DDBJ whole genome shotgun (WGS) entry which is preliminary data.</text>
</comment>
<dbReference type="NCBIfam" id="TIGR02160">
    <property type="entry name" value="PA_CoA_Oxy5"/>
    <property type="match status" value="1"/>
</dbReference>
<dbReference type="Pfam" id="PF00111">
    <property type="entry name" value="Fer2"/>
    <property type="match status" value="1"/>
</dbReference>
<dbReference type="RefSeq" id="WP_343783897.1">
    <property type="nucleotide sequence ID" value="NZ_BAAAFH010000002.1"/>
</dbReference>
<keyword evidence="3" id="KW-0001">2Fe-2S</keyword>
<dbReference type="Proteomes" id="UP001501126">
    <property type="component" value="Unassembled WGS sequence"/>
</dbReference>
<evidence type="ECO:0000256" key="7">
    <source>
        <dbReference type="ARBA" id="ARBA00023004"/>
    </source>
</evidence>
<comment type="cofactor">
    <cofactor evidence="1">
        <name>FAD</name>
        <dbReference type="ChEBI" id="CHEBI:57692"/>
    </cofactor>
</comment>
<dbReference type="PANTHER" id="PTHR47354:SF8">
    <property type="entry name" value="1,2-PHENYLACETYL-COA EPOXIDASE, SUBUNIT E"/>
    <property type="match status" value="1"/>
</dbReference>